<dbReference type="PANTHER" id="PTHR43585:SF2">
    <property type="entry name" value="ATP-GRASP ENZYME FSQD"/>
    <property type="match status" value="1"/>
</dbReference>
<dbReference type="PROSITE" id="PS50975">
    <property type="entry name" value="ATP_GRASP"/>
    <property type="match status" value="1"/>
</dbReference>
<dbReference type="Proteomes" id="UP001596112">
    <property type="component" value="Unassembled WGS sequence"/>
</dbReference>
<keyword evidence="3 4" id="KW-0067">ATP-binding</keyword>
<dbReference type="RefSeq" id="WP_272173022.1">
    <property type="nucleotide sequence ID" value="NZ_JAQOSL010000075.1"/>
</dbReference>
<accession>A0ABW1BL04</accession>
<gene>
    <name evidence="6" type="ORF">ACFQGO_37460</name>
</gene>
<dbReference type="InterPro" id="IPR011761">
    <property type="entry name" value="ATP-grasp"/>
</dbReference>
<evidence type="ECO:0000256" key="2">
    <source>
        <dbReference type="ARBA" id="ARBA00022741"/>
    </source>
</evidence>
<sequence>MKEQALFINFHPYPFFERHGRSLLPTAEADIHLITRNRAFGGVRGVDPKDFARVTVVDARYEAQWRAACDWTLDTNPVTRVMAIHERAVLFAAELRSRYGLPGTDVETAERFRDKVVMKQAVLAAQAAPVPDFAPLDSPDDLDALDWTAGRWVIKSRWGLGASEVHVVDSLDAARQVCQMLDLSGSQYEIERFVEGDIYHCDAIVQDGVVRFANVGKYTANPAAYGPGTSFGTVTILGGELYDRIQRLSARVLGALGLQEGVTHLELFHTPDDELIFCEVAARPPGGIIPPVIEWQFGINMVEVSLRQQAGLATRVSSTATATAEADGVCGFVAFYPEAGAERGLTPELHKALGVVEHLHSGTDGDGKGGVRHSTDFLDSYVVRASDETTLRRRLQDIEVEYGKSAR</sequence>
<keyword evidence="1" id="KW-0436">Ligase</keyword>
<dbReference type="Pfam" id="PF13535">
    <property type="entry name" value="ATP-grasp_4"/>
    <property type="match status" value="1"/>
</dbReference>
<dbReference type="Gene3D" id="3.40.50.20">
    <property type="match status" value="1"/>
</dbReference>
<dbReference type="InterPro" id="IPR052032">
    <property type="entry name" value="ATP-dep_AA_Ligase"/>
</dbReference>
<keyword evidence="7" id="KW-1185">Reference proteome</keyword>
<dbReference type="SUPFAM" id="SSF56059">
    <property type="entry name" value="Glutathione synthetase ATP-binding domain-like"/>
    <property type="match status" value="1"/>
</dbReference>
<evidence type="ECO:0000256" key="4">
    <source>
        <dbReference type="PROSITE-ProRule" id="PRU00409"/>
    </source>
</evidence>
<keyword evidence="2 4" id="KW-0547">Nucleotide-binding</keyword>
<dbReference type="PANTHER" id="PTHR43585">
    <property type="entry name" value="FUMIPYRROLE BIOSYNTHESIS PROTEIN C"/>
    <property type="match status" value="1"/>
</dbReference>
<evidence type="ECO:0000313" key="7">
    <source>
        <dbReference type="Proteomes" id="UP001596112"/>
    </source>
</evidence>
<evidence type="ECO:0000313" key="6">
    <source>
        <dbReference type="EMBL" id="MFC5813130.1"/>
    </source>
</evidence>
<evidence type="ECO:0000256" key="3">
    <source>
        <dbReference type="ARBA" id="ARBA00022840"/>
    </source>
</evidence>
<protein>
    <submittedName>
        <fullName evidence="6">Acetyl-CoA carboxylase biotin carboxylase subunit family protein</fullName>
    </submittedName>
</protein>
<organism evidence="6 7">
    <name type="scientific">Streptomyces heilongjiangensis</name>
    <dbReference type="NCBI Taxonomy" id="945052"/>
    <lineage>
        <taxon>Bacteria</taxon>
        <taxon>Bacillati</taxon>
        <taxon>Actinomycetota</taxon>
        <taxon>Actinomycetes</taxon>
        <taxon>Kitasatosporales</taxon>
        <taxon>Streptomycetaceae</taxon>
        <taxon>Streptomyces</taxon>
    </lineage>
</organism>
<feature type="domain" description="ATP-grasp" evidence="5">
    <location>
        <begin position="120"/>
        <end position="310"/>
    </location>
</feature>
<name>A0ABW1BL04_9ACTN</name>
<reference evidence="7" key="1">
    <citation type="journal article" date="2019" name="Int. J. Syst. Evol. Microbiol.">
        <title>The Global Catalogue of Microorganisms (GCM) 10K type strain sequencing project: providing services to taxonomists for standard genome sequencing and annotation.</title>
        <authorList>
            <consortium name="The Broad Institute Genomics Platform"/>
            <consortium name="The Broad Institute Genome Sequencing Center for Infectious Disease"/>
            <person name="Wu L."/>
            <person name="Ma J."/>
        </authorList>
    </citation>
    <scope>NUCLEOTIDE SEQUENCE [LARGE SCALE GENOMIC DNA]</scope>
    <source>
        <strain evidence="7">JCM 9918</strain>
    </source>
</reference>
<proteinExistence type="predicted"/>
<evidence type="ECO:0000256" key="1">
    <source>
        <dbReference type="ARBA" id="ARBA00022598"/>
    </source>
</evidence>
<comment type="caution">
    <text evidence="6">The sequence shown here is derived from an EMBL/GenBank/DDBJ whole genome shotgun (WGS) entry which is preliminary data.</text>
</comment>
<dbReference type="Gene3D" id="3.30.470.20">
    <property type="entry name" value="ATP-grasp fold, B domain"/>
    <property type="match status" value="1"/>
</dbReference>
<evidence type="ECO:0000259" key="5">
    <source>
        <dbReference type="PROSITE" id="PS50975"/>
    </source>
</evidence>
<dbReference type="EMBL" id="JBHSNZ010000053">
    <property type="protein sequence ID" value="MFC5813130.1"/>
    <property type="molecule type" value="Genomic_DNA"/>
</dbReference>